<evidence type="ECO:0000256" key="8">
    <source>
        <dbReference type="ARBA" id="ARBA00022741"/>
    </source>
</evidence>
<dbReference type="CDD" id="cd18803">
    <property type="entry name" value="SF2_C_secA"/>
    <property type="match status" value="1"/>
</dbReference>
<organism evidence="22 23">
    <name type="scientific">Caballeronia catudaia</name>
    <dbReference type="NCBI Taxonomy" id="1777136"/>
    <lineage>
        <taxon>Bacteria</taxon>
        <taxon>Pseudomonadati</taxon>
        <taxon>Pseudomonadota</taxon>
        <taxon>Betaproteobacteria</taxon>
        <taxon>Burkholderiales</taxon>
        <taxon>Burkholderiaceae</taxon>
        <taxon>Caballeronia</taxon>
    </lineage>
</organism>
<evidence type="ECO:0000256" key="18">
    <source>
        <dbReference type="SAM" id="MobiDB-lite"/>
    </source>
</evidence>
<comment type="cofactor">
    <cofactor evidence="1">
        <name>Zn(2+)</name>
        <dbReference type="ChEBI" id="CHEBI:29105"/>
    </cofactor>
</comment>
<dbReference type="FunFam" id="3.90.1440.10:FF:000001">
    <property type="entry name" value="Preprotein translocase subunit SecA"/>
    <property type="match status" value="1"/>
</dbReference>
<dbReference type="GO" id="GO:0005829">
    <property type="term" value="C:cytosol"/>
    <property type="evidence" value="ECO:0007669"/>
    <property type="project" value="TreeGrafter"/>
</dbReference>
<keyword evidence="23" id="KW-1185">Reference proteome</keyword>
<protein>
    <recommendedName>
        <fullName evidence="16 17">Protein translocase subunit SecA</fullName>
        <ecNumber evidence="16">7.4.2.8</ecNumber>
    </recommendedName>
</protein>
<keyword evidence="14 16" id="KW-0472">Membrane</keyword>
<evidence type="ECO:0000256" key="3">
    <source>
        <dbReference type="ARBA" id="ARBA00022448"/>
    </source>
</evidence>
<evidence type="ECO:0000256" key="11">
    <source>
        <dbReference type="ARBA" id="ARBA00022927"/>
    </source>
</evidence>
<feature type="domain" description="Helicase ATP-binding" evidence="19">
    <location>
        <begin position="178"/>
        <end position="336"/>
    </location>
</feature>
<feature type="domain" description="SecA family profile" evidence="21">
    <location>
        <begin position="92"/>
        <end position="718"/>
    </location>
</feature>
<evidence type="ECO:0000256" key="7">
    <source>
        <dbReference type="ARBA" id="ARBA00022723"/>
    </source>
</evidence>
<dbReference type="InterPro" id="IPR014018">
    <property type="entry name" value="SecA_motor_DEAD"/>
</dbReference>
<dbReference type="AlphaFoldDB" id="A0A157ZB60"/>
<dbReference type="GO" id="GO:0043952">
    <property type="term" value="P:protein transport by the Sec complex"/>
    <property type="evidence" value="ECO:0007669"/>
    <property type="project" value="TreeGrafter"/>
</dbReference>
<sequence>MERFDCTRGRPRSRQRRSNPEAASSQAFNPLTVALRRRAGGQATQGLTNSRAKIPDSISPYGLKSPRFSEPGRSLVLRPVRSRDADTDPMTTGFLQKIFGSRNQRLVKQYQKTVAAINALEPTVEKYSDDQLRAKTDEFRQRVAGGESLDVILPEAFAVCREASKRILKMRHFDVQLIGGMVLHYGKIAEMRTGEGKTLVATLAAYLNALSGRGVHVVTVNDYLAQRDAEWMARLYNFLGLSCGVNLSQMEHSQKQEAYSADITYGTNNEFGFDYLRDNMVYETNSRVQRPLNFAIVDEVDSILIDEARTPLIISGQAEDHTDLYVRMNALPPLLEQQIGEEKADGTGVEKPGDYTLDEKARQVFLTESGHEKAERLLAEWGLIGEGESLYAPQNITLMHHIYAALRAHTLFLRDQHYVVQNGEVVIVDEFTGRMMNGRRWSDGLHQAVEAKEHVQIQAENQTLASITLQNYFRMYAKLSGMTGTADTEAYEFQEIYGLETVVIPTNRPPKRVDKQDQIYKTSKERYDAVIRDIRDCVERGQPTLVGTTSIEASELLSGLLSQQNVKHEVLNAKQHAREAAIVAEAGRPGVVTIATNMAGRGTDIVLGGNVEKQASFIEADLSIPENEKATRIQKLHDEWQALHDHVKAAGGLHIIGTERHESRRIDNQLRGRAGRQGDPGSSRFYLSLDDPLLRIFAGDRVRAIMDRLKMPEGEPIEAGMVTRSIEGAQRKVEARNFDIRKQLLEYDDVSNDQRKVIYQQRNELLEANDVQETIAAMRQSVIGDVVRTFVPAGSIEEQWEAPELEEVLRNDWSLDLAVQEMINESNSIDAEEICEAVLAAADEAYEAKVAMVGRESFSAFERSIMLQTLDSRWREHLAALDHLRQGIHLRGYAQKNPKQEYKREAFELFAAMLDAVKQEVTRVVMNVQIQSPEQLEEAAEQYEEMGSHLENVSFTHADFNAPAADPTPAAAAASATAQMVSQAMATGDDISVATRPSDEVPKVGRNDPCPCGSGKKYKNCHGKLA</sequence>
<dbReference type="InterPro" id="IPR036266">
    <property type="entry name" value="SecA_Wing/Scaffold_sf"/>
</dbReference>
<dbReference type="GO" id="GO:0006605">
    <property type="term" value="P:protein targeting"/>
    <property type="evidence" value="ECO:0007669"/>
    <property type="project" value="UniProtKB-UniRule"/>
</dbReference>
<dbReference type="SMART" id="SM00957">
    <property type="entry name" value="SecA_DEAD"/>
    <property type="match status" value="1"/>
</dbReference>
<dbReference type="InterPro" id="IPR044722">
    <property type="entry name" value="SecA_SF2_C"/>
</dbReference>
<dbReference type="SUPFAM" id="SSF81767">
    <property type="entry name" value="Pre-protein crosslinking domain of SecA"/>
    <property type="match status" value="1"/>
</dbReference>
<dbReference type="PROSITE" id="PS01312">
    <property type="entry name" value="SECA"/>
    <property type="match status" value="1"/>
</dbReference>
<dbReference type="InterPro" id="IPR020937">
    <property type="entry name" value="SecA_CS"/>
</dbReference>
<dbReference type="Pfam" id="PF07517">
    <property type="entry name" value="SecA_DEAD"/>
    <property type="match status" value="1"/>
</dbReference>
<feature type="binding site" evidence="16">
    <location>
        <position position="604"/>
    </location>
    <ligand>
        <name>ATP</name>
        <dbReference type="ChEBI" id="CHEBI:30616"/>
    </ligand>
</feature>
<dbReference type="EC" id="7.4.2.8" evidence="16"/>
<evidence type="ECO:0000256" key="15">
    <source>
        <dbReference type="ARBA" id="ARBA00034006"/>
    </source>
</evidence>
<reference evidence="22" key="1">
    <citation type="submission" date="2016-01" db="EMBL/GenBank/DDBJ databases">
        <authorList>
            <person name="Peeters C."/>
        </authorList>
    </citation>
    <scope>NUCLEOTIDE SEQUENCE [LARGE SCALE GENOMIC DNA]</scope>
    <source>
        <strain evidence="22">LMG 29318</strain>
    </source>
</reference>
<dbReference type="FunFam" id="3.40.50.300:FF:000113">
    <property type="entry name" value="Preprotein translocase subunit SecA"/>
    <property type="match status" value="1"/>
</dbReference>
<comment type="subunit">
    <text evidence="16">Monomer and homodimer. Part of the essential Sec protein translocation apparatus which comprises SecA, SecYEG and auxiliary proteins SecDF-YajC and YidC.</text>
</comment>
<feature type="compositionally biased region" description="Basic residues" evidence="18">
    <location>
        <begin position="1016"/>
        <end position="1026"/>
    </location>
</feature>
<keyword evidence="10 16" id="KW-0067">ATP-binding</keyword>
<dbReference type="Pfam" id="PF01043">
    <property type="entry name" value="SecA_PP_bind"/>
    <property type="match status" value="1"/>
</dbReference>
<evidence type="ECO:0000259" key="21">
    <source>
        <dbReference type="PROSITE" id="PS51196"/>
    </source>
</evidence>
<dbReference type="NCBIfam" id="NF009538">
    <property type="entry name" value="PRK12904.1"/>
    <property type="match status" value="1"/>
</dbReference>
<comment type="similarity">
    <text evidence="2 16 17">Belongs to the SecA family.</text>
</comment>
<dbReference type="GO" id="GO:0065002">
    <property type="term" value="P:intracellular protein transmembrane transport"/>
    <property type="evidence" value="ECO:0007669"/>
    <property type="project" value="UniProtKB-UniRule"/>
</dbReference>
<proteinExistence type="inferred from homology"/>
<feature type="domain" description="Helicase C-terminal" evidence="20">
    <location>
        <begin position="515"/>
        <end position="717"/>
    </location>
</feature>
<dbReference type="GO" id="GO:0046872">
    <property type="term" value="F:metal ion binding"/>
    <property type="evidence" value="ECO:0007669"/>
    <property type="project" value="UniProtKB-KW"/>
</dbReference>
<dbReference type="GO" id="GO:0031522">
    <property type="term" value="C:cell envelope Sec protein transport complex"/>
    <property type="evidence" value="ECO:0007669"/>
    <property type="project" value="UniProtKB-ARBA"/>
</dbReference>
<dbReference type="GO" id="GO:0005524">
    <property type="term" value="F:ATP binding"/>
    <property type="evidence" value="ECO:0007669"/>
    <property type="project" value="UniProtKB-UniRule"/>
</dbReference>
<dbReference type="Gene3D" id="1.10.3060.10">
    <property type="entry name" value="Helical scaffold and wing domains of SecA"/>
    <property type="match status" value="1"/>
</dbReference>
<dbReference type="InterPro" id="IPR014001">
    <property type="entry name" value="Helicase_ATP-bd"/>
</dbReference>
<dbReference type="InterPro" id="IPR011115">
    <property type="entry name" value="SecA_DEAD"/>
</dbReference>
<keyword evidence="7" id="KW-0479">Metal-binding</keyword>
<dbReference type="InterPro" id="IPR027417">
    <property type="entry name" value="P-loop_NTPase"/>
</dbReference>
<dbReference type="FunFam" id="1.10.3060.10:FF:000003">
    <property type="entry name" value="Protein translocase subunit SecA"/>
    <property type="match status" value="1"/>
</dbReference>
<comment type="catalytic activity">
    <reaction evidence="15 16">
        <text>ATP + H2O + cellular proteinSide 1 = ADP + phosphate + cellular proteinSide 2.</text>
        <dbReference type="EC" id="7.4.2.8"/>
    </reaction>
</comment>
<dbReference type="PRINTS" id="PR00906">
    <property type="entry name" value="SECA"/>
</dbReference>
<dbReference type="InterPro" id="IPR011116">
    <property type="entry name" value="SecA_Wing/Scaffold"/>
</dbReference>
<evidence type="ECO:0000256" key="17">
    <source>
        <dbReference type="RuleBase" id="RU003874"/>
    </source>
</evidence>
<evidence type="ECO:0000256" key="10">
    <source>
        <dbReference type="ARBA" id="ARBA00022840"/>
    </source>
</evidence>
<feature type="compositionally biased region" description="Polar residues" evidence="18">
    <location>
        <begin position="42"/>
        <end position="51"/>
    </location>
</feature>
<feature type="binding site" evidence="16">
    <location>
        <position position="176"/>
    </location>
    <ligand>
        <name>ATP</name>
        <dbReference type="ChEBI" id="CHEBI:30616"/>
    </ligand>
</feature>
<dbReference type="InterPro" id="IPR000185">
    <property type="entry name" value="SecA"/>
</dbReference>
<feature type="region of interest" description="Disordered" evidence="18">
    <location>
        <begin position="993"/>
        <end position="1026"/>
    </location>
</feature>
<dbReference type="Pfam" id="PF21090">
    <property type="entry name" value="P-loop_SecA"/>
    <property type="match status" value="1"/>
</dbReference>
<dbReference type="PROSITE" id="PS51194">
    <property type="entry name" value="HELICASE_CTER"/>
    <property type="match status" value="1"/>
</dbReference>
<keyword evidence="8 16" id="KW-0547">Nucleotide-binding</keyword>
<dbReference type="InterPro" id="IPR004027">
    <property type="entry name" value="SEC_C_motif"/>
</dbReference>
<evidence type="ECO:0000256" key="14">
    <source>
        <dbReference type="ARBA" id="ARBA00023136"/>
    </source>
</evidence>
<feature type="region of interest" description="Disordered" evidence="18">
    <location>
        <begin position="1"/>
        <end position="75"/>
    </location>
</feature>
<evidence type="ECO:0000256" key="12">
    <source>
        <dbReference type="ARBA" id="ARBA00022967"/>
    </source>
</evidence>
<evidence type="ECO:0000313" key="23">
    <source>
        <dbReference type="Proteomes" id="UP000054870"/>
    </source>
</evidence>
<evidence type="ECO:0000256" key="16">
    <source>
        <dbReference type="HAMAP-Rule" id="MF_01382"/>
    </source>
</evidence>
<evidence type="ECO:0000256" key="13">
    <source>
        <dbReference type="ARBA" id="ARBA00023010"/>
    </source>
</evidence>
<dbReference type="Gene3D" id="3.90.1440.10">
    <property type="entry name" value="SecA, preprotein cross-linking domain"/>
    <property type="match status" value="1"/>
</dbReference>
<keyword evidence="6" id="KW-0997">Cell inner membrane</keyword>
<keyword evidence="13 16" id="KW-0811">Translocation</keyword>
<dbReference type="PANTHER" id="PTHR30612:SF0">
    <property type="entry name" value="CHLOROPLAST PROTEIN-TRANSPORTING ATPASE"/>
    <property type="match status" value="1"/>
</dbReference>
<dbReference type="FunFam" id="3.40.50.300:FF:000081">
    <property type="entry name" value="Preprotein translocase subunit SecA"/>
    <property type="match status" value="1"/>
</dbReference>
<evidence type="ECO:0000259" key="19">
    <source>
        <dbReference type="PROSITE" id="PS51192"/>
    </source>
</evidence>
<accession>A0A157ZB60</accession>
<keyword evidence="9" id="KW-0862">Zinc</keyword>
<dbReference type="GO" id="GO:0008564">
    <property type="term" value="F:protein-exporting ATPase activity"/>
    <property type="evidence" value="ECO:0007669"/>
    <property type="project" value="UniProtKB-EC"/>
</dbReference>
<evidence type="ECO:0000313" key="22">
    <source>
        <dbReference type="EMBL" id="SAK42649.1"/>
    </source>
</evidence>
<evidence type="ECO:0000256" key="1">
    <source>
        <dbReference type="ARBA" id="ARBA00001947"/>
    </source>
</evidence>
<dbReference type="InterPro" id="IPR011130">
    <property type="entry name" value="SecA_preprotein_X-link_dom"/>
</dbReference>
<keyword evidence="12 16" id="KW-1278">Translocase</keyword>
<gene>
    <name evidence="16" type="primary">secA</name>
    <name evidence="22" type="ORF">AWB75_00442</name>
</gene>
<feature type="binding site" evidence="16">
    <location>
        <begin position="194"/>
        <end position="198"/>
    </location>
    <ligand>
        <name>ATP</name>
        <dbReference type="ChEBI" id="CHEBI:30616"/>
    </ligand>
</feature>
<evidence type="ECO:0000256" key="2">
    <source>
        <dbReference type="ARBA" id="ARBA00007650"/>
    </source>
</evidence>
<dbReference type="PROSITE" id="PS51196">
    <property type="entry name" value="SECA_MOTOR_DEAD"/>
    <property type="match status" value="1"/>
</dbReference>
<dbReference type="InterPro" id="IPR001650">
    <property type="entry name" value="Helicase_C-like"/>
</dbReference>
<dbReference type="PROSITE" id="PS51192">
    <property type="entry name" value="HELICASE_ATP_BIND_1"/>
    <property type="match status" value="1"/>
</dbReference>
<keyword evidence="11 16" id="KW-0653">Protein transport</keyword>
<evidence type="ECO:0000256" key="5">
    <source>
        <dbReference type="ARBA" id="ARBA00022490"/>
    </source>
</evidence>
<comment type="subcellular location">
    <subcellularLocation>
        <location evidence="16">Cell membrane</location>
        <topology evidence="16">Peripheral membrane protein</topology>
        <orientation evidence="16">Cytoplasmic side</orientation>
    </subcellularLocation>
    <subcellularLocation>
        <location evidence="16">Cytoplasm</location>
    </subcellularLocation>
    <text evidence="16">Distribution is 50-50.</text>
</comment>
<dbReference type="InterPro" id="IPR036670">
    <property type="entry name" value="SecA_X-link_sf"/>
</dbReference>
<dbReference type="SUPFAM" id="SSF52540">
    <property type="entry name" value="P-loop containing nucleoside triphosphate hydrolases"/>
    <property type="match status" value="2"/>
</dbReference>
<keyword evidence="3 16" id="KW-0813">Transport</keyword>
<dbReference type="NCBIfam" id="TIGR00963">
    <property type="entry name" value="secA"/>
    <property type="match status" value="1"/>
</dbReference>
<comment type="function">
    <text evidence="16">Part of the Sec protein translocase complex. Interacts with the SecYEG preprotein conducting channel. Has a central role in coupling the hydrolysis of ATP to the transfer of proteins into and across the cell membrane, serving both as a receptor for the preprotein-SecB complex and as an ATP-driven molecular motor driving the stepwise translocation of polypeptide chains across the membrane.</text>
</comment>
<dbReference type="SUPFAM" id="SSF81886">
    <property type="entry name" value="Helical scaffold and wing domains of SecA"/>
    <property type="match status" value="1"/>
</dbReference>
<dbReference type="SMART" id="SM00958">
    <property type="entry name" value="SecA_PP_bind"/>
    <property type="match status" value="1"/>
</dbReference>
<evidence type="ECO:0000256" key="4">
    <source>
        <dbReference type="ARBA" id="ARBA00022475"/>
    </source>
</evidence>
<evidence type="ECO:0000256" key="9">
    <source>
        <dbReference type="ARBA" id="ARBA00022833"/>
    </source>
</evidence>
<feature type="compositionally biased region" description="Basic and acidic residues" evidence="18">
    <location>
        <begin position="997"/>
        <end position="1006"/>
    </location>
</feature>
<dbReference type="EMBL" id="FCOF02000002">
    <property type="protein sequence ID" value="SAK42649.1"/>
    <property type="molecule type" value="Genomic_DNA"/>
</dbReference>
<keyword evidence="4 16" id="KW-1003">Cell membrane</keyword>
<dbReference type="CDD" id="cd17928">
    <property type="entry name" value="DEXDc_SecA"/>
    <property type="match status" value="1"/>
</dbReference>
<dbReference type="PANTHER" id="PTHR30612">
    <property type="entry name" value="SECA INNER MEMBRANE COMPONENT OF SEC PROTEIN SECRETION SYSTEM"/>
    <property type="match status" value="1"/>
</dbReference>
<dbReference type="Gene3D" id="3.40.50.300">
    <property type="entry name" value="P-loop containing nucleotide triphosphate hydrolases"/>
    <property type="match status" value="2"/>
</dbReference>
<keyword evidence="5 16" id="KW-0963">Cytoplasm</keyword>
<dbReference type="Pfam" id="PF02810">
    <property type="entry name" value="SEC-C"/>
    <property type="match status" value="1"/>
</dbReference>
<dbReference type="GO" id="GO:0017038">
    <property type="term" value="P:protein import"/>
    <property type="evidence" value="ECO:0007669"/>
    <property type="project" value="InterPro"/>
</dbReference>
<evidence type="ECO:0000256" key="6">
    <source>
        <dbReference type="ARBA" id="ARBA00022519"/>
    </source>
</evidence>
<dbReference type="Proteomes" id="UP000054870">
    <property type="component" value="Unassembled WGS sequence"/>
</dbReference>
<evidence type="ECO:0000259" key="20">
    <source>
        <dbReference type="PROSITE" id="PS51194"/>
    </source>
</evidence>
<dbReference type="Pfam" id="PF07516">
    <property type="entry name" value="SecA_SW"/>
    <property type="match status" value="1"/>
</dbReference>
<dbReference type="HAMAP" id="MF_01382">
    <property type="entry name" value="SecA"/>
    <property type="match status" value="1"/>
</dbReference>
<dbReference type="GO" id="GO:0005886">
    <property type="term" value="C:plasma membrane"/>
    <property type="evidence" value="ECO:0007669"/>
    <property type="project" value="UniProtKB-SubCell"/>
</dbReference>
<name>A0A157ZB60_9BURK</name>
<comment type="caution">
    <text evidence="22">The sequence shown here is derived from an EMBL/GenBank/DDBJ whole genome shotgun (WGS) entry which is preliminary data.</text>
</comment>